<dbReference type="PANTHER" id="PTHR47567">
    <property type="entry name" value="MITOCHONDRIAL SUBSTRATE/SOLUTE CARRIER"/>
    <property type="match status" value="1"/>
</dbReference>
<comment type="subcellular location">
    <subcellularLocation>
        <location evidence="1">Membrane</location>
        <topology evidence="1">Multi-pass membrane protein</topology>
    </subcellularLocation>
</comment>
<dbReference type="PANTHER" id="PTHR47567:SF1">
    <property type="entry name" value="NAD-DEPENDENT EPIMERASE_DEHYDRATASE DOMAIN-CONTAINING PROTEIN"/>
    <property type="match status" value="1"/>
</dbReference>
<keyword evidence="2" id="KW-0812">Transmembrane</keyword>
<evidence type="ECO:0000256" key="3">
    <source>
        <dbReference type="ARBA" id="ARBA00023136"/>
    </source>
</evidence>
<reference evidence="4 5" key="1">
    <citation type="journal article" date="2016" name="BMC Genomics">
        <title>Comparative genomics reveals Cyclospora cayetanensis possesses coccidia-like metabolism and invasion components but unique surface antigens.</title>
        <authorList>
            <person name="Liu S."/>
            <person name="Wang L."/>
            <person name="Zheng H."/>
            <person name="Xu Z."/>
            <person name="Roellig D.M."/>
            <person name="Li N."/>
            <person name="Frace M.A."/>
            <person name="Tang K."/>
            <person name="Arrowood M.J."/>
            <person name="Moss D.M."/>
            <person name="Zhang L."/>
            <person name="Feng Y."/>
            <person name="Xiao L."/>
        </authorList>
    </citation>
    <scope>NUCLEOTIDE SEQUENCE [LARGE SCALE GENOMIC DNA]</scope>
    <source>
        <strain evidence="4 5">CHN_HEN01</strain>
    </source>
</reference>
<dbReference type="GO" id="GO:0016020">
    <property type="term" value="C:membrane"/>
    <property type="evidence" value="ECO:0007669"/>
    <property type="project" value="UniProtKB-SubCell"/>
</dbReference>
<dbReference type="EMBL" id="JROU02000895">
    <property type="protein sequence ID" value="OEH78011.1"/>
    <property type="molecule type" value="Genomic_DNA"/>
</dbReference>
<dbReference type="SUPFAM" id="SSF103506">
    <property type="entry name" value="Mitochondrial carrier"/>
    <property type="match status" value="1"/>
</dbReference>
<dbReference type="Proteomes" id="UP000095192">
    <property type="component" value="Unassembled WGS sequence"/>
</dbReference>
<gene>
    <name evidence="4" type="ORF">cyc_00228</name>
</gene>
<protein>
    <submittedName>
        <fullName evidence="4">MC family transporter</fullName>
    </submittedName>
</protein>
<sequence>MSSTHSSPPSEATSKAASPASTRASAQVINVLSFMWLRTTMNYQYRHGGSTTHVVKTLWKEGGVPRFYRGLLPALLQSPLSRFGDTASNVGVLTLLDANERTRDLPVGLKTALASCGAACWRLFLMPIDAWKTTKQVEGGDGLKQLTQKGKSPNIL</sequence>
<dbReference type="Pfam" id="PF00153">
    <property type="entry name" value="Mito_carr"/>
    <property type="match status" value="1"/>
</dbReference>
<dbReference type="InterPro" id="IPR018108">
    <property type="entry name" value="MCP_transmembrane"/>
</dbReference>
<comment type="caution">
    <text evidence="4">The sequence shown here is derived from an EMBL/GenBank/DDBJ whole genome shotgun (WGS) entry which is preliminary data.</text>
</comment>
<organism evidence="4 5">
    <name type="scientific">Cyclospora cayetanensis</name>
    <dbReference type="NCBI Taxonomy" id="88456"/>
    <lineage>
        <taxon>Eukaryota</taxon>
        <taxon>Sar</taxon>
        <taxon>Alveolata</taxon>
        <taxon>Apicomplexa</taxon>
        <taxon>Conoidasida</taxon>
        <taxon>Coccidia</taxon>
        <taxon>Eucoccidiorida</taxon>
        <taxon>Eimeriorina</taxon>
        <taxon>Eimeriidae</taxon>
        <taxon>Cyclospora</taxon>
    </lineage>
</organism>
<evidence type="ECO:0000256" key="1">
    <source>
        <dbReference type="ARBA" id="ARBA00004141"/>
    </source>
</evidence>
<evidence type="ECO:0000256" key="2">
    <source>
        <dbReference type="ARBA" id="ARBA00022692"/>
    </source>
</evidence>
<keyword evidence="3" id="KW-0472">Membrane</keyword>
<dbReference type="Gene3D" id="1.50.40.10">
    <property type="entry name" value="Mitochondrial carrier domain"/>
    <property type="match status" value="1"/>
</dbReference>
<evidence type="ECO:0000313" key="4">
    <source>
        <dbReference type="EMBL" id="OEH78011.1"/>
    </source>
</evidence>
<name>A0A1D3D3L9_9EIME</name>
<proteinExistence type="predicted"/>
<dbReference type="VEuPathDB" id="ToxoDB:LOC34617433"/>
<dbReference type="AlphaFoldDB" id="A0A1D3D3L9"/>
<dbReference type="VEuPathDB" id="ToxoDB:cyc_00228"/>
<dbReference type="InterPro" id="IPR023395">
    <property type="entry name" value="MCP_dom_sf"/>
</dbReference>
<dbReference type="InParanoid" id="A0A1D3D3L9"/>
<evidence type="ECO:0000313" key="5">
    <source>
        <dbReference type="Proteomes" id="UP000095192"/>
    </source>
</evidence>
<accession>A0A1D3D3L9</accession>
<keyword evidence="5" id="KW-1185">Reference proteome</keyword>